<accession>A0AAD9X1Z9</accession>
<comment type="caution">
    <text evidence="1">The sequence shown here is derived from an EMBL/GenBank/DDBJ whole genome shotgun (WGS) entry which is preliminary data.</text>
</comment>
<reference evidence="1" key="1">
    <citation type="journal article" date="2023" name="Plant J.">
        <title>Genome sequences and population genomics provide insights into the demographic history, inbreeding, and mutation load of two 'living fossil' tree species of Dipteronia.</title>
        <authorList>
            <person name="Feng Y."/>
            <person name="Comes H.P."/>
            <person name="Chen J."/>
            <person name="Zhu S."/>
            <person name="Lu R."/>
            <person name="Zhang X."/>
            <person name="Li P."/>
            <person name="Qiu J."/>
            <person name="Olsen K.M."/>
            <person name="Qiu Y."/>
        </authorList>
    </citation>
    <scope>NUCLEOTIDE SEQUENCE</scope>
    <source>
        <strain evidence="1">KIB01</strain>
    </source>
</reference>
<dbReference type="EMBL" id="JANJYI010000005">
    <property type="protein sequence ID" value="KAK2651303.1"/>
    <property type="molecule type" value="Genomic_DNA"/>
</dbReference>
<sequence>MVDVPLGQKEIFKVGLVESPHEDVSKALLSGDRPNSKKSIGLMAKFPGFEKGALSGQYVLLSDRFDERCTSVKGL</sequence>
<dbReference type="Proteomes" id="UP001280121">
    <property type="component" value="Unassembled WGS sequence"/>
</dbReference>
<gene>
    <name evidence="1" type="ORF">Ddye_018792</name>
</gene>
<keyword evidence="2" id="KW-1185">Reference proteome</keyword>
<organism evidence="1 2">
    <name type="scientific">Dipteronia dyeriana</name>
    <dbReference type="NCBI Taxonomy" id="168575"/>
    <lineage>
        <taxon>Eukaryota</taxon>
        <taxon>Viridiplantae</taxon>
        <taxon>Streptophyta</taxon>
        <taxon>Embryophyta</taxon>
        <taxon>Tracheophyta</taxon>
        <taxon>Spermatophyta</taxon>
        <taxon>Magnoliopsida</taxon>
        <taxon>eudicotyledons</taxon>
        <taxon>Gunneridae</taxon>
        <taxon>Pentapetalae</taxon>
        <taxon>rosids</taxon>
        <taxon>malvids</taxon>
        <taxon>Sapindales</taxon>
        <taxon>Sapindaceae</taxon>
        <taxon>Hippocastanoideae</taxon>
        <taxon>Acereae</taxon>
        <taxon>Dipteronia</taxon>
    </lineage>
</organism>
<evidence type="ECO:0000313" key="1">
    <source>
        <dbReference type="EMBL" id="KAK2651303.1"/>
    </source>
</evidence>
<protein>
    <submittedName>
        <fullName evidence="1">Uncharacterized protein</fullName>
    </submittedName>
</protein>
<evidence type="ECO:0000313" key="2">
    <source>
        <dbReference type="Proteomes" id="UP001280121"/>
    </source>
</evidence>
<proteinExistence type="predicted"/>
<name>A0AAD9X1Z9_9ROSI</name>
<dbReference type="AlphaFoldDB" id="A0AAD9X1Z9"/>